<accession>A0A1C4CRN2</accession>
<organism evidence="1 2">
    <name type="scientific">Kosakonia oryzendophytica</name>
    <dbReference type="NCBI Taxonomy" id="1005665"/>
    <lineage>
        <taxon>Bacteria</taxon>
        <taxon>Pseudomonadati</taxon>
        <taxon>Pseudomonadota</taxon>
        <taxon>Gammaproteobacteria</taxon>
        <taxon>Enterobacterales</taxon>
        <taxon>Enterobacteriaceae</taxon>
        <taxon>Kosakonia</taxon>
    </lineage>
</organism>
<dbReference type="EMBL" id="FMAY01000008">
    <property type="protein sequence ID" value="SCC21621.1"/>
    <property type="molecule type" value="Genomic_DNA"/>
</dbReference>
<dbReference type="Proteomes" id="UP000198975">
    <property type="component" value="Unassembled WGS sequence"/>
</dbReference>
<reference evidence="2" key="1">
    <citation type="submission" date="2016-08" db="EMBL/GenBank/DDBJ databases">
        <authorList>
            <person name="Varghese N."/>
            <person name="Submissions Spin"/>
        </authorList>
    </citation>
    <scope>NUCLEOTIDE SEQUENCE [LARGE SCALE GENOMIC DNA]</scope>
    <source>
        <strain evidence="2">REICA_082</strain>
    </source>
</reference>
<evidence type="ECO:0000313" key="1">
    <source>
        <dbReference type="EMBL" id="SCC21621.1"/>
    </source>
</evidence>
<keyword evidence="2" id="KW-1185">Reference proteome</keyword>
<evidence type="ECO:0000313" key="2">
    <source>
        <dbReference type="Proteomes" id="UP000198975"/>
    </source>
</evidence>
<gene>
    <name evidence="1" type="ORF">GA0061071_108181</name>
</gene>
<protein>
    <submittedName>
        <fullName evidence="1">Uncharacterized protein</fullName>
    </submittedName>
</protein>
<sequence length="142" mass="16227">MKAESHHSRLPLHLDPLSERNVLVPPFVKTIAVRLCWASSVDEAEAYRLLSLPYYHDEVTEDDRAQLCARFPFMAALRAPTAIADYTISLVTVWLLIEEMYHRGTVLPDDIMRGLMQKTTTIPAHDCRKDEKESAACTDEQR</sequence>
<dbReference type="AlphaFoldDB" id="A0A1C4CRN2"/>
<name>A0A1C4CRN2_9ENTR</name>
<dbReference type="OrthoDB" id="6625477at2"/>
<proteinExistence type="predicted"/>